<dbReference type="Proteomes" id="UP000008370">
    <property type="component" value="Unassembled WGS sequence"/>
</dbReference>
<dbReference type="AlphaFoldDB" id="K5UTF2"/>
<accession>K5UTF2</accession>
<reference evidence="2 3" key="1">
    <citation type="journal article" date="2012" name="BMC Genomics">
        <title>Comparative genomics of the white-rot fungi, Phanerochaete carnosa and P. chrysosporium, to elucidate the genetic basis of the distinct wood types they colonize.</title>
        <authorList>
            <person name="Suzuki H."/>
            <person name="MacDonald J."/>
            <person name="Syed K."/>
            <person name="Salamov A."/>
            <person name="Hori C."/>
            <person name="Aerts A."/>
            <person name="Henrissat B."/>
            <person name="Wiebenga A."/>
            <person name="vanKuyk P.A."/>
            <person name="Barry K."/>
            <person name="Lindquist E."/>
            <person name="LaButti K."/>
            <person name="Lapidus A."/>
            <person name="Lucas S."/>
            <person name="Coutinho P."/>
            <person name="Gong Y."/>
            <person name="Samejima M."/>
            <person name="Mahadevan R."/>
            <person name="Abou-Zaid M."/>
            <person name="de Vries R.P."/>
            <person name="Igarashi K."/>
            <person name="Yadav J.S."/>
            <person name="Grigoriev I.V."/>
            <person name="Master E.R."/>
        </authorList>
    </citation>
    <scope>NUCLEOTIDE SEQUENCE [LARGE SCALE GENOMIC DNA]</scope>
    <source>
        <strain evidence="2 3">HHB-10118-sp</strain>
    </source>
</reference>
<sequence length="701" mass="74874">MEVEFMRMRAEHSQFREELAKYRTNPQVYPVQQPSRERPDRSVTSMSRRTSLSHSAHSVHSPSTRTDAAYLHSETERSIDTSPSISTVLDEARPRRTTRPSVVIPGAPEYKKIIPPLPAPFTFREFNPTSASINSRPPMPPPVSSRSSARVVEPDLAMRPDVRQTSQRSAIEAQTSSYDQVTPRAPTIPHHNRSPQYGYIPGVGYVPTSPPGERSLVSEQDNTQTPAAAGLMLYSQGSQQVDVTNTRTVEGAARAMAIQSGEIETHESTWGHVYHALVSRSNPSSSSLRTAHADSSLQPNASTPTSATSNLNGLGISSPPGRTSGSPAPVIQRRSDASPEPSAASSWGTVSSARSSRASLLEELMSLPGAIANLDVVARPSASRHSSISDLRLAGLPDPTFGDAVDNDGSGRDTPRLHSDRPIRPWPGSDPSLPPQGPSQSSDNTYALASRVSLAHDSGDISRALEPASASAGIGLMLASSASTHQQVSDQDDLQHVNRSLMQLVAEARNSRRRSRPMSLASADDRAEFHSESWEIRAQNVGAALGPDNGSVAQRSAGSLNPAPSSGARDGRDPRSALRQNTVSSTSQATDSARRRRHSNVTFASPPPLTSSVSFHSERQVLSPAIDDRVPSRPQNLGSFTQSSSSMLLDGSSLLLSMPPPGPSTSTATTSTGEPSSIRAPRPVSGLATNIFALWGSRNTR</sequence>
<feature type="compositionally biased region" description="Low complexity" evidence="1">
    <location>
        <begin position="338"/>
        <end position="351"/>
    </location>
</feature>
<gene>
    <name evidence="2" type="ORF">PHACADRAFT_259441</name>
</gene>
<dbReference type="OrthoDB" id="10637400at2759"/>
<feature type="compositionally biased region" description="Polar residues" evidence="1">
    <location>
        <begin position="551"/>
        <end position="564"/>
    </location>
</feature>
<dbReference type="RefSeq" id="XP_007397924.1">
    <property type="nucleotide sequence ID" value="XM_007397862.1"/>
</dbReference>
<feature type="compositionally biased region" description="Polar residues" evidence="1">
    <location>
        <begin position="24"/>
        <end position="34"/>
    </location>
</feature>
<name>K5UTF2_PHACS</name>
<protein>
    <submittedName>
        <fullName evidence="2">Uncharacterized protein</fullName>
    </submittedName>
</protein>
<feature type="region of interest" description="Disordered" evidence="1">
    <location>
        <begin position="160"/>
        <end position="194"/>
    </location>
</feature>
<feature type="compositionally biased region" description="Low complexity" evidence="1">
    <location>
        <begin position="643"/>
        <end position="657"/>
    </location>
</feature>
<feature type="compositionally biased region" description="Polar residues" evidence="1">
    <location>
        <begin position="633"/>
        <end position="642"/>
    </location>
</feature>
<feature type="compositionally biased region" description="Polar residues" evidence="1">
    <location>
        <begin position="578"/>
        <end position="591"/>
    </location>
</feature>
<feature type="compositionally biased region" description="Polar residues" evidence="1">
    <location>
        <begin position="293"/>
        <end position="312"/>
    </location>
</feature>
<evidence type="ECO:0000256" key="1">
    <source>
        <dbReference type="SAM" id="MobiDB-lite"/>
    </source>
</evidence>
<dbReference type="KEGG" id="pco:PHACADRAFT_259441"/>
<dbReference type="GeneID" id="18917422"/>
<feature type="region of interest" description="Disordered" evidence="1">
    <location>
        <begin position="18"/>
        <end position="67"/>
    </location>
</feature>
<feature type="compositionally biased region" description="Low complexity" evidence="1">
    <location>
        <begin position="664"/>
        <end position="677"/>
    </location>
</feature>
<dbReference type="InParanoid" id="K5UTF2"/>
<feature type="region of interest" description="Disordered" evidence="1">
    <location>
        <begin position="545"/>
        <end position="682"/>
    </location>
</feature>
<evidence type="ECO:0000313" key="2">
    <source>
        <dbReference type="EMBL" id="EKM53231.1"/>
    </source>
</evidence>
<feature type="compositionally biased region" description="Polar residues" evidence="1">
    <location>
        <begin position="42"/>
        <end position="66"/>
    </location>
</feature>
<feature type="region of interest" description="Disordered" evidence="1">
    <location>
        <begin position="282"/>
        <end position="351"/>
    </location>
</feature>
<feature type="compositionally biased region" description="Polar residues" evidence="1">
    <location>
        <begin position="163"/>
        <end position="180"/>
    </location>
</feature>
<dbReference type="EMBL" id="JH930474">
    <property type="protein sequence ID" value="EKM53231.1"/>
    <property type="molecule type" value="Genomic_DNA"/>
</dbReference>
<feature type="compositionally biased region" description="Basic and acidic residues" evidence="1">
    <location>
        <begin position="409"/>
        <end position="423"/>
    </location>
</feature>
<keyword evidence="3" id="KW-1185">Reference proteome</keyword>
<dbReference type="HOGENOM" id="CLU_393347_0_0_1"/>
<evidence type="ECO:0000313" key="3">
    <source>
        <dbReference type="Proteomes" id="UP000008370"/>
    </source>
</evidence>
<organism evidence="2 3">
    <name type="scientific">Phanerochaete carnosa (strain HHB-10118-sp)</name>
    <name type="common">White-rot fungus</name>
    <name type="synonym">Peniophora carnosa</name>
    <dbReference type="NCBI Taxonomy" id="650164"/>
    <lineage>
        <taxon>Eukaryota</taxon>
        <taxon>Fungi</taxon>
        <taxon>Dikarya</taxon>
        <taxon>Basidiomycota</taxon>
        <taxon>Agaricomycotina</taxon>
        <taxon>Agaricomycetes</taxon>
        <taxon>Polyporales</taxon>
        <taxon>Phanerochaetaceae</taxon>
        <taxon>Phanerochaete</taxon>
    </lineage>
</organism>
<feature type="region of interest" description="Disordered" evidence="1">
    <location>
        <begin position="131"/>
        <end position="150"/>
    </location>
</feature>
<proteinExistence type="predicted"/>
<feature type="region of interest" description="Disordered" evidence="1">
    <location>
        <begin position="390"/>
        <end position="444"/>
    </location>
</feature>